<protein>
    <submittedName>
        <fullName evidence="2">Surface-adhesin protein E</fullName>
    </submittedName>
</protein>
<name>A0A8S5TID0_9CAUD</name>
<sequence>MKKILALVFILVLSVSSICSAFEQPDPDRWFWIGSDDKIGFWLDSQTMEFEKELSDRITRVWILTYTAKDDNSSKSLWEYNLDKRKLRILSEVIYNSSGDVIYTRETSNLWTSVIPGTWGETIMKFMNSAYDFQKSKKMKIND</sequence>
<dbReference type="InterPro" id="IPR031939">
    <property type="entry name" value="Adhesin_E-like"/>
</dbReference>
<reference evidence="2" key="1">
    <citation type="journal article" date="2021" name="Proc. Natl. Acad. Sci. U.S.A.">
        <title>A Catalog of Tens of Thousands of Viruses from Human Metagenomes Reveals Hidden Associations with Chronic Diseases.</title>
        <authorList>
            <person name="Tisza M.J."/>
            <person name="Buck C.B."/>
        </authorList>
    </citation>
    <scope>NUCLEOTIDE SEQUENCE</scope>
    <source>
        <strain evidence="2">Ct9dX1</strain>
    </source>
</reference>
<proteinExistence type="predicted"/>
<feature type="domain" description="Surface-adhesin protein E-like" evidence="1">
    <location>
        <begin position="30"/>
        <end position="126"/>
    </location>
</feature>
<dbReference type="Pfam" id="PF16747">
    <property type="entry name" value="Adhesin_E"/>
    <property type="match status" value="1"/>
</dbReference>
<dbReference type="EMBL" id="BK032832">
    <property type="protein sequence ID" value="DAF63037.1"/>
    <property type="molecule type" value="Genomic_DNA"/>
</dbReference>
<evidence type="ECO:0000313" key="2">
    <source>
        <dbReference type="EMBL" id="DAF63037.1"/>
    </source>
</evidence>
<organism evidence="2">
    <name type="scientific">Myoviridae sp. ct9dX1</name>
    <dbReference type="NCBI Taxonomy" id="2827665"/>
    <lineage>
        <taxon>Viruses</taxon>
        <taxon>Duplodnaviria</taxon>
        <taxon>Heunggongvirae</taxon>
        <taxon>Uroviricota</taxon>
        <taxon>Caudoviricetes</taxon>
    </lineage>
</organism>
<accession>A0A8S5TID0</accession>
<evidence type="ECO:0000259" key="1">
    <source>
        <dbReference type="Pfam" id="PF16747"/>
    </source>
</evidence>